<dbReference type="FunFam" id="3.10.180.10:FF:000039">
    <property type="entry name" value="Trihydroxytoluene oxygenase (AFU_orthologue AFUA_8G02470)"/>
    <property type="match status" value="1"/>
</dbReference>
<proteinExistence type="predicted"/>
<dbReference type="AlphaFoldDB" id="A0A9P4S806"/>
<dbReference type="CDD" id="cd07267">
    <property type="entry name" value="THT_Oxygenase_N"/>
    <property type="match status" value="1"/>
</dbReference>
<reference evidence="3" key="1">
    <citation type="journal article" date="2020" name="Stud. Mycol.">
        <title>101 Dothideomycetes genomes: a test case for predicting lifestyles and emergence of pathogens.</title>
        <authorList>
            <person name="Haridas S."/>
            <person name="Albert R."/>
            <person name="Binder M."/>
            <person name="Bloem J."/>
            <person name="Labutti K."/>
            <person name="Salamov A."/>
            <person name="Andreopoulos B."/>
            <person name="Baker S."/>
            <person name="Barry K."/>
            <person name="Bills G."/>
            <person name="Bluhm B."/>
            <person name="Cannon C."/>
            <person name="Castanera R."/>
            <person name="Culley D."/>
            <person name="Daum C."/>
            <person name="Ezra D."/>
            <person name="Gonzalez J."/>
            <person name="Henrissat B."/>
            <person name="Kuo A."/>
            <person name="Liang C."/>
            <person name="Lipzen A."/>
            <person name="Lutzoni F."/>
            <person name="Magnuson J."/>
            <person name="Mondo S."/>
            <person name="Nolan M."/>
            <person name="Ohm R."/>
            <person name="Pangilinan J."/>
            <person name="Park H.-J."/>
            <person name="Ramirez L."/>
            <person name="Alfaro M."/>
            <person name="Sun H."/>
            <person name="Tritt A."/>
            <person name="Yoshinaga Y."/>
            <person name="Zwiers L.-H."/>
            <person name="Turgeon B."/>
            <person name="Goodwin S."/>
            <person name="Spatafora J."/>
            <person name="Crous P."/>
            <person name="Grigoriev I."/>
        </authorList>
    </citation>
    <scope>NUCLEOTIDE SEQUENCE</scope>
    <source>
        <strain evidence="3">CBS 101060</strain>
    </source>
</reference>
<evidence type="ECO:0000259" key="2">
    <source>
        <dbReference type="PROSITE" id="PS51819"/>
    </source>
</evidence>
<dbReference type="PROSITE" id="PS51819">
    <property type="entry name" value="VOC"/>
    <property type="match status" value="1"/>
</dbReference>
<keyword evidence="1" id="KW-0479">Metal-binding</keyword>
<comment type="caution">
    <text evidence="3">The sequence shown here is derived from an EMBL/GenBank/DDBJ whole genome shotgun (WGS) entry which is preliminary data.</text>
</comment>
<keyword evidence="3" id="KW-0560">Oxidoreductase</keyword>
<dbReference type="InterPro" id="IPR004360">
    <property type="entry name" value="Glyas_Fos-R_dOase_dom"/>
</dbReference>
<dbReference type="GO" id="GO:0005739">
    <property type="term" value="C:mitochondrion"/>
    <property type="evidence" value="ECO:0007669"/>
    <property type="project" value="TreeGrafter"/>
</dbReference>
<keyword evidence="3" id="KW-0223">Dioxygenase</keyword>
<dbReference type="EMBL" id="MU006098">
    <property type="protein sequence ID" value="KAF2837729.1"/>
    <property type="molecule type" value="Genomic_DNA"/>
</dbReference>
<dbReference type="Pfam" id="PF00903">
    <property type="entry name" value="Glyoxalase"/>
    <property type="match status" value="1"/>
</dbReference>
<feature type="domain" description="VOC" evidence="2">
    <location>
        <begin position="164"/>
        <end position="288"/>
    </location>
</feature>
<dbReference type="InterPro" id="IPR051785">
    <property type="entry name" value="MMCE/EMCE_epimerase"/>
</dbReference>
<dbReference type="Gene3D" id="3.10.180.10">
    <property type="entry name" value="2,3-Dihydroxybiphenyl 1,2-Dioxygenase, domain 1"/>
    <property type="match status" value="2"/>
</dbReference>
<dbReference type="GO" id="GO:0046872">
    <property type="term" value="F:metal ion binding"/>
    <property type="evidence" value="ECO:0007669"/>
    <property type="project" value="UniProtKB-KW"/>
</dbReference>
<dbReference type="FunFam" id="3.10.180.10:FF:000034">
    <property type="entry name" value="Glyoxalase/Bleomycin resistance protein/Dihydroxybiphenyl dioxygenase"/>
    <property type="match status" value="1"/>
</dbReference>
<evidence type="ECO:0000256" key="1">
    <source>
        <dbReference type="ARBA" id="ARBA00022723"/>
    </source>
</evidence>
<gene>
    <name evidence="3" type="ORF">M501DRAFT_985959</name>
</gene>
<protein>
    <submittedName>
        <fullName evidence="3">Glyoxalase/Bleomycin resistance protein/Dihydroxybiphenyl dioxygenase</fullName>
    </submittedName>
</protein>
<accession>A0A9P4S806</accession>
<evidence type="ECO:0000313" key="4">
    <source>
        <dbReference type="Proteomes" id="UP000799429"/>
    </source>
</evidence>
<evidence type="ECO:0000313" key="3">
    <source>
        <dbReference type="EMBL" id="KAF2837729.1"/>
    </source>
</evidence>
<dbReference type="PANTHER" id="PTHR43048:SF3">
    <property type="entry name" value="METHYLMALONYL-COA EPIMERASE, MITOCHONDRIAL"/>
    <property type="match status" value="1"/>
</dbReference>
<dbReference type="InterPro" id="IPR029068">
    <property type="entry name" value="Glyas_Bleomycin-R_OHBP_Dase"/>
</dbReference>
<keyword evidence="4" id="KW-1185">Reference proteome</keyword>
<dbReference type="InterPro" id="IPR037523">
    <property type="entry name" value="VOC_core"/>
</dbReference>
<dbReference type="SUPFAM" id="SSF54593">
    <property type="entry name" value="Glyoxalase/Bleomycin resistance protein/Dihydroxybiphenyl dioxygenase"/>
    <property type="match status" value="1"/>
</dbReference>
<dbReference type="Proteomes" id="UP000799429">
    <property type="component" value="Unassembled WGS sequence"/>
</dbReference>
<dbReference type="GO" id="GO:0004493">
    <property type="term" value="F:methylmalonyl-CoA epimerase activity"/>
    <property type="evidence" value="ECO:0007669"/>
    <property type="project" value="TreeGrafter"/>
</dbReference>
<name>A0A9P4S806_9PEZI</name>
<dbReference type="OrthoDB" id="3360610at2759"/>
<dbReference type="PANTHER" id="PTHR43048">
    <property type="entry name" value="METHYLMALONYL-COA EPIMERASE"/>
    <property type="match status" value="1"/>
</dbReference>
<sequence length="321" mass="36822">MSPAATEPPKISLKRIAHINYTHADHEAAHKFLLDFGFTVAEEKEDRTYYKGYGKEPFVYCSLKGSESKFSGAGFVVDSLEDLERASETLPGASKIEDLDAPGGGKRVTFYEPIDNCPWHLIYGQSEKGVDDSLPELDYNYPTHKNRPVNHTQRFKHGPAPIHKLGHFGLCTTNYKKAYEFYTKHFNLKSTDLVYDGDTNEDITTFMHLDRGKEQVDHHCFFFFEGPKFHVHHSSYEVHDFDIQGLGHQWLREKGYDLVWGIGRHVLGSQIFDYWWDPSKFMMEHYVDGDLVDDTTPTSRTKAGPGNLHIWGPELPPTFLM</sequence>
<dbReference type="GO" id="GO:0046491">
    <property type="term" value="P:L-methylmalonyl-CoA metabolic process"/>
    <property type="evidence" value="ECO:0007669"/>
    <property type="project" value="TreeGrafter"/>
</dbReference>
<dbReference type="GO" id="GO:0051213">
    <property type="term" value="F:dioxygenase activity"/>
    <property type="evidence" value="ECO:0007669"/>
    <property type="project" value="UniProtKB-KW"/>
</dbReference>
<organism evidence="3 4">
    <name type="scientific">Patellaria atrata CBS 101060</name>
    <dbReference type="NCBI Taxonomy" id="1346257"/>
    <lineage>
        <taxon>Eukaryota</taxon>
        <taxon>Fungi</taxon>
        <taxon>Dikarya</taxon>
        <taxon>Ascomycota</taxon>
        <taxon>Pezizomycotina</taxon>
        <taxon>Dothideomycetes</taxon>
        <taxon>Dothideomycetes incertae sedis</taxon>
        <taxon>Patellariales</taxon>
        <taxon>Patellariaceae</taxon>
        <taxon>Patellaria</taxon>
    </lineage>
</organism>